<keyword evidence="12" id="KW-1185">Reference proteome</keyword>
<evidence type="ECO:0000313" key="11">
    <source>
        <dbReference type="EMBL" id="KAG1808687.1"/>
    </source>
</evidence>
<keyword evidence="4" id="KW-0813">Transport</keyword>
<evidence type="ECO:0000256" key="5">
    <source>
        <dbReference type="ARBA" id="ARBA00022490"/>
    </source>
</evidence>
<evidence type="ECO:0000256" key="8">
    <source>
        <dbReference type="ARBA" id="ARBA00023034"/>
    </source>
</evidence>
<dbReference type="PANTHER" id="PTHR10805">
    <property type="entry name" value="COATOMER SUBUNIT EPSILON"/>
    <property type="match status" value="1"/>
</dbReference>
<dbReference type="PANTHER" id="PTHR10805:SF0">
    <property type="entry name" value="COATOMER SUBUNIT EPSILON"/>
    <property type="match status" value="1"/>
</dbReference>
<dbReference type="GO" id="GO:0030126">
    <property type="term" value="C:COPI vesicle coat"/>
    <property type="evidence" value="ECO:0007669"/>
    <property type="project" value="TreeGrafter"/>
</dbReference>
<dbReference type="Gene3D" id="1.25.40.10">
    <property type="entry name" value="Tetratricopeptide repeat domain"/>
    <property type="match status" value="1"/>
</dbReference>
<evidence type="ECO:0000256" key="7">
    <source>
        <dbReference type="ARBA" id="ARBA00022927"/>
    </source>
</evidence>
<dbReference type="InterPro" id="IPR006822">
    <property type="entry name" value="Coatomer_esu"/>
</dbReference>
<proteinExistence type="inferred from homology"/>
<dbReference type="GO" id="GO:0006888">
    <property type="term" value="P:endoplasmic reticulum to Golgi vesicle-mediated transport"/>
    <property type="evidence" value="ECO:0007669"/>
    <property type="project" value="TreeGrafter"/>
</dbReference>
<dbReference type="Pfam" id="PF04733">
    <property type="entry name" value="Coatomer_E"/>
    <property type="match status" value="1"/>
</dbReference>
<accession>A0A9P7E1S4</accession>
<dbReference type="EMBL" id="JABBWG010000037">
    <property type="protein sequence ID" value="KAG1808687.1"/>
    <property type="molecule type" value="Genomic_DNA"/>
</dbReference>
<dbReference type="RefSeq" id="XP_041188780.1">
    <property type="nucleotide sequence ID" value="XM_041343737.1"/>
</dbReference>
<dbReference type="InterPro" id="IPR011990">
    <property type="entry name" value="TPR-like_helical_dom_sf"/>
</dbReference>
<dbReference type="Proteomes" id="UP000807769">
    <property type="component" value="Unassembled WGS sequence"/>
</dbReference>
<comment type="subcellular location">
    <subcellularLocation>
        <location evidence="2">Cytoplasmic vesicle</location>
        <location evidence="2">COPI-coated vesicle membrane</location>
        <topology evidence="2">Peripheral membrane protein</topology>
        <orientation evidence="2">Cytoplasmic side</orientation>
    </subcellularLocation>
    <subcellularLocation>
        <location evidence="1">Golgi apparatus membrane</location>
        <topology evidence="1">Peripheral membrane protein</topology>
        <orientation evidence="1">Cytoplasmic side</orientation>
    </subcellularLocation>
</comment>
<evidence type="ECO:0000256" key="10">
    <source>
        <dbReference type="ARBA" id="ARBA00023329"/>
    </source>
</evidence>
<keyword evidence="6" id="KW-0931">ER-Golgi transport</keyword>
<evidence type="ECO:0000256" key="4">
    <source>
        <dbReference type="ARBA" id="ARBA00022448"/>
    </source>
</evidence>
<dbReference type="GO" id="GO:0006890">
    <property type="term" value="P:retrograde vesicle-mediated transport, Golgi to endoplasmic reticulum"/>
    <property type="evidence" value="ECO:0007669"/>
    <property type="project" value="InterPro"/>
</dbReference>
<dbReference type="GO" id="GO:0006891">
    <property type="term" value="P:intra-Golgi vesicle-mediated transport"/>
    <property type="evidence" value="ECO:0007669"/>
    <property type="project" value="TreeGrafter"/>
</dbReference>
<comment type="caution">
    <text evidence="11">The sequence shown here is derived from an EMBL/GenBank/DDBJ whole genome shotgun (WGS) entry which is preliminary data.</text>
</comment>
<protein>
    <submittedName>
        <fullName evidence="11">Coatomer epsilon subunit-domain-containing protein</fullName>
    </submittedName>
</protein>
<dbReference type="SUPFAM" id="SSF48452">
    <property type="entry name" value="TPR-like"/>
    <property type="match status" value="1"/>
</dbReference>
<gene>
    <name evidence="11" type="ORF">BJ212DRAFT_645681</name>
</gene>
<dbReference type="AlphaFoldDB" id="A0A9P7E1S4"/>
<sequence>MDIYYIRQQFTLGAYPAILSLPLPDDSSPDYIPTLLYKARAHLALGDNTSALALLPTDTENIALRAAAALARGEQGLETLRDLCVEIEGDDDSEEWEKEIVQVLAATAFVRAGEIEEALETLRSEDKIGDEPAALLSQVYLSLARPALAQKVLAPVLKANPDALVLQLAESAISLVTGSQGTSGEPYAPALSFYNEQVANPSISSAALLVGRAVVRILRGELSPAQSDLEEAESILSRAKCEQGSSDMLAAMVVAAGLSAKKGEADQLWSRLLKQYPPIPWSQISVLKNSCSMNALPSLRFLLELSLSLRMNRVVYNPCNDNNSGGTGIHRG</sequence>
<dbReference type="GeneID" id="64637753"/>
<evidence type="ECO:0000256" key="2">
    <source>
        <dbReference type="ARBA" id="ARBA00004347"/>
    </source>
</evidence>
<evidence type="ECO:0000256" key="6">
    <source>
        <dbReference type="ARBA" id="ARBA00022892"/>
    </source>
</evidence>
<evidence type="ECO:0000256" key="3">
    <source>
        <dbReference type="ARBA" id="ARBA00008827"/>
    </source>
</evidence>
<dbReference type="OrthoDB" id="310217at2759"/>
<keyword evidence="7" id="KW-0653">Protein transport</keyword>
<reference evidence="11" key="1">
    <citation type="journal article" date="2020" name="New Phytol.">
        <title>Comparative genomics reveals dynamic genome evolution in host specialist ectomycorrhizal fungi.</title>
        <authorList>
            <person name="Lofgren L.A."/>
            <person name="Nguyen N.H."/>
            <person name="Vilgalys R."/>
            <person name="Ruytinx J."/>
            <person name="Liao H.L."/>
            <person name="Branco S."/>
            <person name="Kuo A."/>
            <person name="LaButti K."/>
            <person name="Lipzen A."/>
            <person name="Andreopoulos W."/>
            <person name="Pangilinan J."/>
            <person name="Riley R."/>
            <person name="Hundley H."/>
            <person name="Na H."/>
            <person name="Barry K."/>
            <person name="Grigoriev I.V."/>
            <person name="Stajich J.E."/>
            <person name="Kennedy P.G."/>
        </authorList>
    </citation>
    <scope>NUCLEOTIDE SEQUENCE</scope>
    <source>
        <strain evidence="11">MN1</strain>
    </source>
</reference>
<dbReference type="GO" id="GO:0005198">
    <property type="term" value="F:structural molecule activity"/>
    <property type="evidence" value="ECO:0007669"/>
    <property type="project" value="InterPro"/>
</dbReference>
<keyword evidence="8" id="KW-0333">Golgi apparatus</keyword>
<organism evidence="11 12">
    <name type="scientific">Suillus subaureus</name>
    <dbReference type="NCBI Taxonomy" id="48587"/>
    <lineage>
        <taxon>Eukaryota</taxon>
        <taxon>Fungi</taxon>
        <taxon>Dikarya</taxon>
        <taxon>Basidiomycota</taxon>
        <taxon>Agaricomycotina</taxon>
        <taxon>Agaricomycetes</taxon>
        <taxon>Agaricomycetidae</taxon>
        <taxon>Boletales</taxon>
        <taxon>Suillineae</taxon>
        <taxon>Suillaceae</taxon>
        <taxon>Suillus</taxon>
    </lineage>
</organism>
<comment type="similarity">
    <text evidence="3">Belongs to the COPE family.</text>
</comment>
<keyword evidence="10" id="KW-0968">Cytoplasmic vesicle</keyword>
<evidence type="ECO:0000256" key="9">
    <source>
        <dbReference type="ARBA" id="ARBA00023136"/>
    </source>
</evidence>
<name>A0A9P7E1S4_9AGAM</name>
<evidence type="ECO:0000256" key="1">
    <source>
        <dbReference type="ARBA" id="ARBA00004255"/>
    </source>
</evidence>
<dbReference type="GO" id="GO:0000139">
    <property type="term" value="C:Golgi membrane"/>
    <property type="evidence" value="ECO:0007669"/>
    <property type="project" value="UniProtKB-SubCell"/>
</dbReference>
<keyword evidence="5" id="KW-0963">Cytoplasm</keyword>
<keyword evidence="9" id="KW-0472">Membrane</keyword>
<dbReference type="GO" id="GO:0015031">
    <property type="term" value="P:protein transport"/>
    <property type="evidence" value="ECO:0007669"/>
    <property type="project" value="UniProtKB-KW"/>
</dbReference>
<evidence type="ECO:0000313" key="12">
    <source>
        <dbReference type="Proteomes" id="UP000807769"/>
    </source>
</evidence>